<evidence type="ECO:0000256" key="4">
    <source>
        <dbReference type="ARBA" id="ARBA00023054"/>
    </source>
</evidence>
<dbReference type="EMBL" id="CATQJA010002591">
    <property type="protein sequence ID" value="CAJ0572092.1"/>
    <property type="molecule type" value="Genomic_DNA"/>
</dbReference>
<keyword evidence="3 6" id="KW-1133">Transmembrane helix</keyword>
<evidence type="ECO:0000313" key="8">
    <source>
        <dbReference type="EMBL" id="CAJ0572092.1"/>
    </source>
</evidence>
<evidence type="ECO:0000256" key="3">
    <source>
        <dbReference type="ARBA" id="ARBA00022989"/>
    </source>
</evidence>
<reference evidence="8" key="1">
    <citation type="submission" date="2023-06" db="EMBL/GenBank/DDBJ databases">
        <authorList>
            <person name="Delattre M."/>
        </authorList>
    </citation>
    <scope>NUCLEOTIDE SEQUENCE</scope>
    <source>
        <strain evidence="8">AF72</strain>
    </source>
</reference>
<dbReference type="GO" id="GO:0016020">
    <property type="term" value="C:membrane"/>
    <property type="evidence" value="ECO:0007669"/>
    <property type="project" value="UniProtKB-SubCell"/>
</dbReference>
<sequence length="251" mass="28756">MYNLCRLGLRPTISSIFVRCNNQLTRPTLQRFAAASQCRIIHTTPRISDDAQKKKNWSMIMSEDVKQKKKDKISTEKEEKVPEGMVAKVKYYLKRYWYIAIPCHMFCSTMYLAGLYGIVYSGVDVVSLLHTLHMPELLIEKVKNTPPQAGALVVALILYKVATPLRYMTTLGLIQLAFIVLRRMGKLRTAKEVEYKGRIGYEKAVRKYGRRAYRNRHLGVREIAKANSEQTAHTNAVNEAAKDILSKTKKN</sequence>
<organism evidence="8 9">
    <name type="scientific">Mesorhabditis spiculigera</name>
    <dbReference type="NCBI Taxonomy" id="96644"/>
    <lineage>
        <taxon>Eukaryota</taxon>
        <taxon>Metazoa</taxon>
        <taxon>Ecdysozoa</taxon>
        <taxon>Nematoda</taxon>
        <taxon>Chromadorea</taxon>
        <taxon>Rhabditida</taxon>
        <taxon>Rhabditina</taxon>
        <taxon>Rhabditomorpha</taxon>
        <taxon>Rhabditoidea</taxon>
        <taxon>Rhabditidae</taxon>
        <taxon>Mesorhabditinae</taxon>
        <taxon>Mesorhabditis</taxon>
    </lineage>
</organism>
<feature type="transmembrane region" description="Helical" evidence="6">
    <location>
        <begin position="96"/>
        <end position="119"/>
    </location>
</feature>
<dbReference type="GO" id="GO:0005739">
    <property type="term" value="C:mitochondrion"/>
    <property type="evidence" value="ECO:0007669"/>
    <property type="project" value="TreeGrafter"/>
</dbReference>
<dbReference type="PANTHER" id="PTHR21377:SF1">
    <property type="entry name" value="PROTEIN FAM210A"/>
    <property type="match status" value="1"/>
</dbReference>
<proteinExistence type="predicted"/>
<evidence type="ECO:0000313" key="9">
    <source>
        <dbReference type="Proteomes" id="UP001177023"/>
    </source>
</evidence>
<dbReference type="Proteomes" id="UP001177023">
    <property type="component" value="Unassembled WGS sequence"/>
</dbReference>
<comment type="caution">
    <text evidence="8">The sequence shown here is derived from an EMBL/GenBank/DDBJ whole genome shotgun (WGS) entry which is preliminary data.</text>
</comment>
<protein>
    <recommendedName>
        <fullName evidence="7">DUF1279 domain-containing protein</fullName>
    </recommendedName>
</protein>
<keyword evidence="9" id="KW-1185">Reference proteome</keyword>
<evidence type="ECO:0000259" key="7">
    <source>
        <dbReference type="Pfam" id="PF06916"/>
    </source>
</evidence>
<dbReference type="AlphaFoldDB" id="A0AA36CN22"/>
<feature type="non-terminal residue" evidence="8">
    <location>
        <position position="1"/>
    </location>
</feature>
<feature type="domain" description="DUF1279" evidence="7">
    <location>
        <begin position="88"/>
        <end position="175"/>
    </location>
</feature>
<evidence type="ECO:0000256" key="6">
    <source>
        <dbReference type="SAM" id="Phobius"/>
    </source>
</evidence>
<accession>A0AA36CN22</accession>
<evidence type="ECO:0000256" key="1">
    <source>
        <dbReference type="ARBA" id="ARBA00004167"/>
    </source>
</evidence>
<dbReference type="Pfam" id="PF06916">
    <property type="entry name" value="FAM210A-B_dom"/>
    <property type="match status" value="1"/>
</dbReference>
<keyword evidence="4" id="KW-0175">Coiled coil</keyword>
<evidence type="ECO:0000256" key="5">
    <source>
        <dbReference type="ARBA" id="ARBA00023136"/>
    </source>
</evidence>
<evidence type="ECO:0000256" key="2">
    <source>
        <dbReference type="ARBA" id="ARBA00022692"/>
    </source>
</evidence>
<feature type="transmembrane region" description="Helical" evidence="6">
    <location>
        <begin position="164"/>
        <end position="181"/>
    </location>
</feature>
<keyword evidence="5 6" id="KW-0472">Membrane</keyword>
<keyword evidence="2 6" id="KW-0812">Transmembrane</keyword>
<dbReference type="InterPro" id="IPR009688">
    <property type="entry name" value="FAM210A/B-like_dom"/>
</dbReference>
<comment type="subcellular location">
    <subcellularLocation>
        <location evidence="1">Membrane</location>
        <topology evidence="1">Single-pass membrane protein</topology>
    </subcellularLocation>
</comment>
<dbReference type="PANTHER" id="PTHR21377">
    <property type="entry name" value="PROTEIN FAM210B, MITOCHONDRIAL"/>
    <property type="match status" value="1"/>
</dbReference>
<dbReference type="InterPro" id="IPR045866">
    <property type="entry name" value="FAM210A/B-like"/>
</dbReference>
<gene>
    <name evidence="8" type="ORF">MSPICULIGERA_LOCUS10486</name>
</gene>
<name>A0AA36CN22_9BILA</name>